<evidence type="ECO:0000313" key="1">
    <source>
        <dbReference type="EMBL" id="CBK41710.1"/>
    </source>
</evidence>
<reference evidence="1 2" key="1">
    <citation type="journal article" date="2010" name="Proc. Natl. Acad. Sci. U.S.A.">
        <title>A Nitrospira metagenome illuminates the physiology and evolution of globally important nitrite-oxidizing bacteria.</title>
        <authorList>
            <person name="Lucker S."/>
            <person name="Wagner M."/>
            <person name="Maixner F."/>
            <person name="Pelletier E."/>
            <person name="Koch H."/>
            <person name="Vacherie B."/>
            <person name="Rattei T."/>
            <person name="Sinninghe Damste J."/>
            <person name="Spieck E."/>
            <person name="Le Paslier D."/>
            <person name="Daims H."/>
        </authorList>
    </citation>
    <scope>NUCLEOTIDE SEQUENCE [LARGE SCALE GENOMIC DNA]</scope>
</reference>
<organism evidence="1 2">
    <name type="scientific">Nitrospira defluvii</name>
    <dbReference type="NCBI Taxonomy" id="330214"/>
    <lineage>
        <taxon>Bacteria</taxon>
        <taxon>Pseudomonadati</taxon>
        <taxon>Nitrospirota</taxon>
        <taxon>Nitrospiria</taxon>
        <taxon>Nitrospirales</taxon>
        <taxon>Nitrospiraceae</taxon>
        <taxon>Nitrospira</taxon>
    </lineage>
</organism>
<dbReference type="STRING" id="330214.NIDE1986"/>
<protein>
    <submittedName>
        <fullName evidence="1">Uncharacterized protein</fullName>
    </submittedName>
</protein>
<dbReference type="KEGG" id="nde:NIDE1986"/>
<dbReference type="Proteomes" id="UP000001660">
    <property type="component" value="Chromosome"/>
</dbReference>
<dbReference type="HOGENOM" id="CLU_1270374_0_0_0"/>
<dbReference type="AlphaFoldDB" id="D8PEQ1"/>
<dbReference type="EMBL" id="FP929003">
    <property type="protein sequence ID" value="CBK41710.1"/>
    <property type="molecule type" value="Genomic_DNA"/>
</dbReference>
<sequence>MAIRKALRADVPLLPLSGEATDTFRDRHCQAGWLSKNSRVYRYGSDETQARWSRGQWVNVTEDLFHFTDEALQKCALLDATFWTIETEQETAQREQAKRETAIRMHGGPAAVKIPDLWRNPSPEYQTAGNMPAPIWNSAAWRATLIALEDMPVYFGVAGPMAFDLSTGKRYCGQGDQTAHRAYPGGASQILISGMSFDKFTFVPPERMMWTRWPQHH</sequence>
<accession>D8PEQ1</accession>
<name>D8PEQ1_9BACT</name>
<gene>
    <name evidence="1" type="ORF">NIDE1986</name>
</gene>
<evidence type="ECO:0000313" key="2">
    <source>
        <dbReference type="Proteomes" id="UP000001660"/>
    </source>
</evidence>
<keyword evidence="2" id="KW-1185">Reference proteome</keyword>
<proteinExistence type="predicted"/>